<keyword evidence="2" id="KW-1185">Reference proteome</keyword>
<dbReference type="Proteomes" id="UP001234297">
    <property type="component" value="Chromosome 4"/>
</dbReference>
<evidence type="ECO:0000313" key="1">
    <source>
        <dbReference type="EMBL" id="KAJ8618048.1"/>
    </source>
</evidence>
<sequence>MFRWKVLVVDEASFGKPHQLFDEKVKAFATIGEEREEGEGVVGEEGVEVLDEFAEAKGLLGEADTGFEGLEARVERGGYGEEERAIFTA</sequence>
<organism evidence="1 2">
    <name type="scientific">Persea americana</name>
    <name type="common">Avocado</name>
    <dbReference type="NCBI Taxonomy" id="3435"/>
    <lineage>
        <taxon>Eukaryota</taxon>
        <taxon>Viridiplantae</taxon>
        <taxon>Streptophyta</taxon>
        <taxon>Embryophyta</taxon>
        <taxon>Tracheophyta</taxon>
        <taxon>Spermatophyta</taxon>
        <taxon>Magnoliopsida</taxon>
        <taxon>Magnoliidae</taxon>
        <taxon>Laurales</taxon>
        <taxon>Lauraceae</taxon>
        <taxon>Persea</taxon>
    </lineage>
</organism>
<accession>A0ACC2KAG9</accession>
<dbReference type="EMBL" id="CM056812">
    <property type="protein sequence ID" value="KAJ8618048.1"/>
    <property type="molecule type" value="Genomic_DNA"/>
</dbReference>
<reference evidence="1 2" key="1">
    <citation type="journal article" date="2022" name="Hortic Res">
        <title>A haplotype resolved chromosomal level avocado genome allows analysis of novel avocado genes.</title>
        <authorList>
            <person name="Nath O."/>
            <person name="Fletcher S.J."/>
            <person name="Hayward A."/>
            <person name="Shaw L.M."/>
            <person name="Masouleh A.K."/>
            <person name="Furtado A."/>
            <person name="Henry R.J."/>
            <person name="Mitter N."/>
        </authorList>
    </citation>
    <scope>NUCLEOTIDE SEQUENCE [LARGE SCALE GENOMIC DNA]</scope>
    <source>
        <strain evidence="2">cv. Hass</strain>
    </source>
</reference>
<name>A0ACC2KAG9_PERAE</name>
<evidence type="ECO:0000313" key="2">
    <source>
        <dbReference type="Proteomes" id="UP001234297"/>
    </source>
</evidence>
<proteinExistence type="predicted"/>
<comment type="caution">
    <text evidence="1">The sequence shown here is derived from an EMBL/GenBank/DDBJ whole genome shotgun (WGS) entry which is preliminary data.</text>
</comment>
<protein>
    <submittedName>
        <fullName evidence="1">Uncharacterized protein</fullName>
    </submittedName>
</protein>
<gene>
    <name evidence="1" type="ORF">MRB53_014234</name>
</gene>